<feature type="region of interest" description="Required for zinc-mediated homotetramerization and catalytic activity" evidence="8">
    <location>
        <begin position="503"/>
        <end position="506"/>
    </location>
</feature>
<dbReference type="GO" id="GO:0008995">
    <property type="term" value="F:ribonuclease E activity"/>
    <property type="evidence" value="ECO:0007669"/>
    <property type="project" value="UniProtKB-EC"/>
</dbReference>
<keyword evidence="7 8" id="KW-0694">RNA-binding</keyword>
<feature type="binding site" evidence="8">
    <location>
        <position position="506"/>
    </location>
    <ligand>
        <name>Zn(2+)</name>
        <dbReference type="ChEBI" id="CHEBI:29105"/>
        <note>ligand shared between dimeric partners</note>
    </ligand>
</feature>
<gene>
    <name evidence="8" type="primary">rne</name>
    <name evidence="12" type="ORF">SAMN05428998_12727</name>
</gene>
<dbReference type="Pfam" id="PF20833">
    <property type="entry name" value="RNase_E_G_Thio"/>
    <property type="match status" value="1"/>
</dbReference>
<keyword evidence="5 8" id="KW-0378">Hydrolase</keyword>
<comment type="catalytic activity">
    <reaction evidence="8">
        <text>Endonucleolytic cleavage of single-stranded RNA in A- and U-rich regions.</text>
        <dbReference type="EC" id="3.1.26.12"/>
    </reaction>
</comment>
<keyword evidence="4 8" id="KW-0255">Endonuclease</keyword>
<dbReference type="EMBL" id="FWZX01000027">
    <property type="protein sequence ID" value="SMF67261.1"/>
    <property type="molecule type" value="Genomic_DNA"/>
</dbReference>
<feature type="compositionally biased region" description="Basic and acidic residues" evidence="9">
    <location>
        <begin position="621"/>
        <end position="636"/>
    </location>
</feature>
<keyword evidence="8" id="KW-0819">tRNA processing</keyword>
<feature type="domain" description="RNA-binding protein AU-1/Ribonuclease E/G" evidence="10">
    <location>
        <begin position="219"/>
        <end position="490"/>
    </location>
</feature>
<dbReference type="InterPro" id="IPR012340">
    <property type="entry name" value="NA-bd_OB-fold"/>
</dbReference>
<comment type="cofactor">
    <cofactor evidence="8">
        <name>Zn(2+)</name>
        <dbReference type="ChEBI" id="CHEBI:29105"/>
    </cofactor>
    <text evidence="8">Binds 2 Zn(2+) ions per homotetramer.</text>
</comment>
<dbReference type="PANTHER" id="PTHR30001:SF1">
    <property type="entry name" value="RIBONUCLEASE E_G-LIKE PROTEIN, CHLOROPLASTIC"/>
    <property type="match status" value="1"/>
</dbReference>
<dbReference type="InterPro" id="IPR028878">
    <property type="entry name" value="RNase_E"/>
</dbReference>
<feature type="compositionally biased region" description="Basic and acidic residues" evidence="9">
    <location>
        <begin position="587"/>
        <end position="598"/>
    </location>
</feature>
<dbReference type="NCBIfam" id="TIGR00757">
    <property type="entry name" value="RNaseEG"/>
    <property type="match status" value="1"/>
</dbReference>
<keyword evidence="2 8" id="KW-0540">Nuclease</keyword>
<dbReference type="Proteomes" id="UP000192917">
    <property type="component" value="Unassembled WGS sequence"/>
</dbReference>
<dbReference type="Gene3D" id="3.40.1260.20">
    <property type="entry name" value="Ribonuclease E, catalytic domain"/>
    <property type="match status" value="1"/>
</dbReference>
<dbReference type="HAMAP" id="MF_00970">
    <property type="entry name" value="RNase_E"/>
    <property type="match status" value="1"/>
</dbReference>
<evidence type="ECO:0000313" key="12">
    <source>
        <dbReference type="EMBL" id="SMF67261.1"/>
    </source>
</evidence>
<sequence length="966" mass="106138">MAKRMLIDATHPDETRVVVLSGKTVEEFDYETASKAQIKGNIYLAKVTRVEPSLQAAFIDYGGNRHGFLPFSEIHPDYYRIPIADREALIAEEARLRGEAVEAAADEAEGSGNGAEADEEREAEAESARARPRRRRASRAEADDEAQVGDGQGSVEEIAQETNVDTVGGEEVEDQARRRAQLLRRYKIQEVIKRRQVMLVQVTKEERGNKGAALTTYLSLAGRYCVLMPNTAKGGGISRKISNAADRRRLKSVVGEMSIPEGMAVIVRTAGSERTKAEIKRDYEYLLRLWDDVRGKTLQSTAPCQIHEEASLIKRAIRDLYDRDMDDVLVEGAEGYKAAKDFMKMLMPSHARKVKVYDDPGMPLFHRYQVESQLDAMYSPQVQLRSGGSIVLNPTEALVAIDVNSGRSTRERHIEETALKTNLEAADEVARQLRLRDLAGLIVIDFIDMEEPRHNREVERRLKEAMKVDRARIQLGRISPFGLLELSRQRLRPSLFETAMTHCQRCNGTGYVRAPDAAALVVLRALTEEGVRKGGGELEVKVPLEVALHMLNEKRAHVVELEQRFGLTVLVRADDRMGPADFEILRHSTEASPVHEARALPAPEEPEEEIAEEEEEEEEREERTAREPREGEEGGRRRPRRRRGGRRDRGEERPAAERAAGERTTGERSELPEPADEEEEEGEERGSEVRAAEDDDEERRGKRRRRGRRGGRRRSRRRQDEPGAEGQETAAAGATDEGQPEDGDGFGDMSEERPEVPPEMPYEAPEALPAAAAEAAPAESRSEPVAAEPETAEPAADAEAAPKKRTRRPRTRKAAEPAPAETGVAEATPAEGAAAQAEGAEPAASEAAAEETAEPKKPARRRRKTAAGDEAEAKAEAKPAAKKPATRSRRKPKAEVAAEAPAEAAAPNGAAEPAPAAESAAAGSPAPEAPAEPEATAEEAPAPAPAAASAESDQPRRKGWWNRLMS</sequence>
<keyword evidence="8" id="KW-0698">rRNA processing</keyword>
<dbReference type="CDD" id="cd04453">
    <property type="entry name" value="S1_RNase_E"/>
    <property type="match status" value="1"/>
</dbReference>
<dbReference type="GO" id="GO:0009898">
    <property type="term" value="C:cytoplasmic side of plasma membrane"/>
    <property type="evidence" value="ECO:0007669"/>
    <property type="project" value="UniProtKB-UniRule"/>
</dbReference>
<evidence type="ECO:0000259" key="10">
    <source>
        <dbReference type="Pfam" id="PF10150"/>
    </source>
</evidence>
<reference evidence="12 13" key="1">
    <citation type="submission" date="2017-04" db="EMBL/GenBank/DDBJ databases">
        <authorList>
            <person name="Afonso C.L."/>
            <person name="Miller P.J."/>
            <person name="Scott M.A."/>
            <person name="Spackman E."/>
            <person name="Goraichik I."/>
            <person name="Dimitrov K.M."/>
            <person name="Suarez D.L."/>
            <person name="Swayne D.E."/>
        </authorList>
    </citation>
    <scope>NUCLEOTIDE SEQUENCE [LARGE SCALE GENOMIC DNA]</scope>
    <source>
        <strain evidence="12 13">USBA 355</strain>
    </source>
</reference>
<evidence type="ECO:0000313" key="13">
    <source>
        <dbReference type="Proteomes" id="UP000192917"/>
    </source>
</evidence>
<dbReference type="SUPFAM" id="SSF50249">
    <property type="entry name" value="Nucleic acid-binding proteins"/>
    <property type="match status" value="1"/>
</dbReference>
<dbReference type="STRING" id="560819.SAMN05428998_12727"/>
<dbReference type="GO" id="GO:0005737">
    <property type="term" value="C:cytoplasm"/>
    <property type="evidence" value="ECO:0007669"/>
    <property type="project" value="UniProtKB-SubCell"/>
</dbReference>
<keyword evidence="8" id="KW-0997">Cell inner membrane</keyword>
<evidence type="ECO:0000256" key="7">
    <source>
        <dbReference type="ARBA" id="ARBA00022884"/>
    </source>
</evidence>
<keyword evidence="8" id="KW-1003">Cell membrane</keyword>
<comment type="similarity">
    <text evidence="8">Belongs to the RNase E/G family. RNase E subfamily.</text>
</comment>
<dbReference type="GO" id="GO:0006364">
    <property type="term" value="P:rRNA processing"/>
    <property type="evidence" value="ECO:0007669"/>
    <property type="project" value="UniProtKB-UniRule"/>
</dbReference>
<feature type="compositionally biased region" description="Acidic residues" evidence="9">
    <location>
        <begin position="673"/>
        <end position="683"/>
    </location>
</feature>
<evidence type="ECO:0000256" key="1">
    <source>
        <dbReference type="ARBA" id="ARBA00022490"/>
    </source>
</evidence>
<dbReference type="Pfam" id="PF10150">
    <property type="entry name" value="RNase_E_G"/>
    <property type="match status" value="1"/>
</dbReference>
<comment type="function">
    <text evidence="8">Endoribonuclease that plays a central role in RNA processing and decay. Required for the maturation of 5S and 16S rRNAs and the majority of tRNAs. Also involved in the degradation of most mRNAs.</text>
</comment>
<feature type="compositionally biased region" description="Low complexity" evidence="9">
    <location>
        <begin position="895"/>
        <end position="926"/>
    </location>
</feature>
<feature type="compositionally biased region" description="Low complexity" evidence="9">
    <location>
        <begin position="724"/>
        <end position="737"/>
    </location>
</feature>
<feature type="compositionally biased region" description="Basic residues" evidence="9">
    <location>
        <begin position="803"/>
        <end position="812"/>
    </location>
</feature>
<feature type="binding site" evidence="8">
    <location>
        <position position="402"/>
    </location>
    <ligand>
        <name>Mg(2+)</name>
        <dbReference type="ChEBI" id="CHEBI:18420"/>
        <note>catalytic</note>
    </ligand>
</feature>
<dbReference type="GO" id="GO:0008033">
    <property type="term" value="P:tRNA processing"/>
    <property type="evidence" value="ECO:0007669"/>
    <property type="project" value="UniProtKB-UniRule"/>
</dbReference>
<dbReference type="RefSeq" id="WP_085125375.1">
    <property type="nucleotide sequence ID" value="NZ_FWZX01000027.1"/>
</dbReference>
<dbReference type="GO" id="GO:0008270">
    <property type="term" value="F:zinc ion binding"/>
    <property type="evidence" value="ECO:0007669"/>
    <property type="project" value="UniProtKB-UniRule"/>
</dbReference>
<keyword evidence="8" id="KW-0862">Zinc</keyword>
<dbReference type="EC" id="3.1.26.12" evidence="8"/>
<keyword evidence="8" id="KW-0472">Membrane</keyword>
<dbReference type="PANTHER" id="PTHR30001">
    <property type="entry name" value="RIBONUCLEASE"/>
    <property type="match status" value="1"/>
</dbReference>
<evidence type="ECO:0000256" key="6">
    <source>
        <dbReference type="ARBA" id="ARBA00022842"/>
    </source>
</evidence>
<protein>
    <recommendedName>
        <fullName evidence="8">Ribonuclease E</fullName>
        <shortName evidence="8">RNase E</shortName>
        <ecNumber evidence="8">3.1.26.12</ecNumber>
    </recommendedName>
</protein>
<dbReference type="AlphaFoldDB" id="A0A1Y6CIX9"/>
<feature type="binding site" evidence="8">
    <location>
        <position position="503"/>
    </location>
    <ligand>
        <name>Zn(2+)</name>
        <dbReference type="ChEBI" id="CHEBI:29105"/>
        <note>ligand shared between dimeric partners</note>
    </ligand>
</feature>
<dbReference type="GO" id="GO:0019843">
    <property type="term" value="F:rRNA binding"/>
    <property type="evidence" value="ECO:0007669"/>
    <property type="project" value="UniProtKB-KW"/>
</dbReference>
<evidence type="ECO:0000256" key="8">
    <source>
        <dbReference type="HAMAP-Rule" id="MF_00970"/>
    </source>
</evidence>
<feature type="region of interest" description="Disordered" evidence="9">
    <location>
        <begin position="101"/>
        <end position="174"/>
    </location>
</feature>
<feature type="compositionally biased region" description="Basic residues" evidence="9">
    <location>
        <begin position="637"/>
        <end position="646"/>
    </location>
</feature>
<organism evidence="12 13">
    <name type="scientific">Tistlia consotensis USBA 355</name>
    <dbReference type="NCBI Taxonomy" id="560819"/>
    <lineage>
        <taxon>Bacteria</taxon>
        <taxon>Pseudomonadati</taxon>
        <taxon>Pseudomonadota</taxon>
        <taxon>Alphaproteobacteria</taxon>
        <taxon>Rhodospirillales</taxon>
        <taxon>Rhodovibrionaceae</taxon>
        <taxon>Tistlia</taxon>
    </lineage>
</organism>
<feature type="compositionally biased region" description="Acidic residues" evidence="9">
    <location>
        <begin position="604"/>
        <end position="620"/>
    </location>
</feature>
<feature type="compositionally biased region" description="Basic and acidic residues" evidence="9">
    <location>
        <begin position="647"/>
        <end position="671"/>
    </location>
</feature>
<proteinExistence type="inferred from homology"/>
<comment type="cofactor">
    <cofactor evidence="8">
        <name>Mg(2+)</name>
        <dbReference type="ChEBI" id="CHEBI:18420"/>
    </cofactor>
    <text evidence="8">Binds 1 Mg(2+) ion per subunit.</text>
</comment>
<accession>A0A1Y6CIX9</accession>
<feature type="domain" description="RNase E/G thioredoxin-like" evidence="11">
    <location>
        <begin position="503"/>
        <end position="586"/>
    </location>
</feature>
<dbReference type="InterPro" id="IPR004659">
    <property type="entry name" value="RNase_E/G"/>
</dbReference>
<comment type="subunit">
    <text evidence="8">Homotetramer formed by a dimer of dimers.</text>
</comment>
<evidence type="ECO:0000256" key="5">
    <source>
        <dbReference type="ARBA" id="ARBA00022801"/>
    </source>
</evidence>
<keyword evidence="8" id="KW-0699">rRNA-binding</keyword>
<keyword evidence="3 8" id="KW-0479">Metal-binding</keyword>
<dbReference type="Gene3D" id="2.40.50.140">
    <property type="entry name" value="Nucleic acid-binding proteins"/>
    <property type="match status" value="1"/>
</dbReference>
<keyword evidence="13" id="KW-1185">Reference proteome</keyword>
<feature type="compositionally biased region" description="Low complexity" evidence="9">
    <location>
        <begin position="816"/>
        <end position="847"/>
    </location>
</feature>
<dbReference type="GO" id="GO:0000287">
    <property type="term" value="F:magnesium ion binding"/>
    <property type="evidence" value="ECO:0007669"/>
    <property type="project" value="UniProtKB-UniRule"/>
</dbReference>
<evidence type="ECO:0000256" key="4">
    <source>
        <dbReference type="ARBA" id="ARBA00022759"/>
    </source>
</evidence>
<evidence type="ECO:0000259" key="11">
    <source>
        <dbReference type="Pfam" id="PF20833"/>
    </source>
</evidence>
<evidence type="ECO:0000256" key="9">
    <source>
        <dbReference type="SAM" id="MobiDB-lite"/>
    </source>
</evidence>
<comment type="subcellular location">
    <subcellularLocation>
        <location evidence="8">Cytoplasm</location>
    </subcellularLocation>
    <subcellularLocation>
        <location evidence="8">Cell inner membrane</location>
        <topology evidence="8">Peripheral membrane protein</topology>
        <orientation evidence="8">Cytoplasmic side</orientation>
    </subcellularLocation>
</comment>
<keyword evidence="8" id="KW-0820">tRNA-binding</keyword>
<feature type="compositionally biased region" description="Low complexity" evidence="9">
    <location>
        <begin position="932"/>
        <end position="952"/>
    </location>
</feature>
<feature type="compositionally biased region" description="Low complexity" evidence="9">
    <location>
        <begin position="761"/>
        <end position="799"/>
    </location>
</feature>
<evidence type="ECO:0000256" key="2">
    <source>
        <dbReference type="ARBA" id="ARBA00022722"/>
    </source>
</evidence>
<dbReference type="GO" id="GO:0006402">
    <property type="term" value="P:mRNA catabolic process"/>
    <property type="evidence" value="ECO:0007669"/>
    <property type="project" value="UniProtKB-UniRule"/>
</dbReference>
<feature type="compositionally biased region" description="Basic residues" evidence="9">
    <location>
        <begin position="701"/>
        <end position="717"/>
    </location>
</feature>
<dbReference type="InterPro" id="IPR048583">
    <property type="entry name" value="RNase_E_G_thioredoxin-like"/>
</dbReference>
<evidence type="ECO:0000256" key="3">
    <source>
        <dbReference type="ARBA" id="ARBA00022723"/>
    </source>
</evidence>
<feature type="binding site" evidence="8">
    <location>
        <position position="445"/>
    </location>
    <ligand>
        <name>Mg(2+)</name>
        <dbReference type="ChEBI" id="CHEBI:18420"/>
        <note>catalytic</note>
    </ligand>
</feature>
<keyword evidence="6 8" id="KW-0460">Magnesium</keyword>
<dbReference type="InterPro" id="IPR019307">
    <property type="entry name" value="RNA-bd_AU-1/RNase_E/G"/>
</dbReference>
<feature type="region of interest" description="Disordered" evidence="9">
    <location>
        <begin position="587"/>
        <end position="966"/>
    </location>
</feature>
<feature type="compositionally biased region" description="Basic residues" evidence="9">
    <location>
        <begin position="880"/>
        <end position="892"/>
    </location>
</feature>
<dbReference type="GO" id="GO:0000049">
    <property type="term" value="F:tRNA binding"/>
    <property type="evidence" value="ECO:0007669"/>
    <property type="project" value="UniProtKB-KW"/>
</dbReference>
<name>A0A1Y6CIX9_9PROT</name>
<keyword evidence="1 8" id="KW-0963">Cytoplasm</keyword>